<reference evidence="1" key="1">
    <citation type="journal article" date="2015" name="Nature">
        <title>Complex archaea that bridge the gap between prokaryotes and eukaryotes.</title>
        <authorList>
            <person name="Spang A."/>
            <person name="Saw J.H."/>
            <person name="Jorgensen S.L."/>
            <person name="Zaremba-Niedzwiedzka K."/>
            <person name="Martijn J."/>
            <person name="Lind A.E."/>
            <person name="van Eijk R."/>
            <person name="Schleper C."/>
            <person name="Guy L."/>
            <person name="Ettema T.J."/>
        </authorList>
    </citation>
    <scope>NUCLEOTIDE SEQUENCE</scope>
</reference>
<protein>
    <submittedName>
        <fullName evidence="1">Uncharacterized protein</fullName>
    </submittedName>
</protein>
<dbReference type="EMBL" id="LAZR01024794">
    <property type="protein sequence ID" value="KKL73989.1"/>
    <property type="molecule type" value="Genomic_DNA"/>
</dbReference>
<dbReference type="AlphaFoldDB" id="A0A0F9EIZ7"/>
<organism evidence="1">
    <name type="scientific">marine sediment metagenome</name>
    <dbReference type="NCBI Taxonomy" id="412755"/>
    <lineage>
        <taxon>unclassified sequences</taxon>
        <taxon>metagenomes</taxon>
        <taxon>ecological metagenomes</taxon>
    </lineage>
</organism>
<gene>
    <name evidence="1" type="ORF">LCGC14_2069400</name>
</gene>
<comment type="caution">
    <text evidence="1">The sequence shown here is derived from an EMBL/GenBank/DDBJ whole genome shotgun (WGS) entry which is preliminary data.</text>
</comment>
<accession>A0A0F9EIZ7</accession>
<feature type="non-terminal residue" evidence="1">
    <location>
        <position position="46"/>
    </location>
</feature>
<proteinExistence type="predicted"/>
<evidence type="ECO:0000313" key="1">
    <source>
        <dbReference type="EMBL" id="KKL73989.1"/>
    </source>
</evidence>
<sequence length="46" mass="5027">MKNIPVGLITIEHTGPGWDESFRHTSVLSASHPLCPCGHVRAVFLD</sequence>
<name>A0A0F9EIZ7_9ZZZZ</name>